<proteinExistence type="predicted"/>
<organism evidence="2 3">
    <name type="scientific">Cytobacillus gottheilii</name>
    <dbReference type="NCBI Taxonomy" id="859144"/>
    <lineage>
        <taxon>Bacteria</taxon>
        <taxon>Bacillati</taxon>
        <taxon>Bacillota</taxon>
        <taxon>Bacilli</taxon>
        <taxon>Bacillales</taxon>
        <taxon>Bacillaceae</taxon>
        <taxon>Cytobacillus</taxon>
    </lineage>
</organism>
<dbReference type="RefSeq" id="WP_214477970.1">
    <property type="nucleotide sequence ID" value="NZ_CP071709.1"/>
</dbReference>
<reference evidence="2 3" key="1">
    <citation type="submission" date="2021-03" db="EMBL/GenBank/DDBJ databases">
        <title>The first data on the complete genome of the tetrodotoxin-producing bacterium.</title>
        <authorList>
            <person name="Melnikova D.I."/>
            <person name="Nijland R."/>
            <person name="Magarlamov T.Y."/>
        </authorList>
    </citation>
    <scope>NUCLEOTIDE SEQUENCE [LARGE SCALE GENOMIC DNA]</scope>
    <source>
        <strain evidence="2 3">1839</strain>
    </source>
</reference>
<name>A0ABX8FET6_9BACI</name>
<accession>A0ABX8FET6</accession>
<feature type="region of interest" description="Disordered" evidence="1">
    <location>
        <begin position="45"/>
        <end position="68"/>
    </location>
</feature>
<gene>
    <name evidence="2" type="ORF">J1899_05440</name>
</gene>
<evidence type="ECO:0000313" key="3">
    <source>
        <dbReference type="Proteomes" id="UP000679247"/>
    </source>
</evidence>
<evidence type="ECO:0000313" key="2">
    <source>
        <dbReference type="EMBL" id="QVY62517.1"/>
    </source>
</evidence>
<protein>
    <submittedName>
        <fullName evidence="2">Uncharacterized protein</fullName>
    </submittedName>
</protein>
<sequence length="68" mass="7835">MEKAQKTAEIEGEIPTIRSKYEKKANFSRNNRKTSPYFHQKQLQNANKRKTSAYLTDPDTKMGQGTCP</sequence>
<dbReference type="Proteomes" id="UP000679247">
    <property type="component" value="Chromosome"/>
</dbReference>
<keyword evidence="3" id="KW-1185">Reference proteome</keyword>
<evidence type="ECO:0000256" key="1">
    <source>
        <dbReference type="SAM" id="MobiDB-lite"/>
    </source>
</evidence>
<dbReference type="EMBL" id="CP071709">
    <property type="protein sequence ID" value="QVY62517.1"/>
    <property type="molecule type" value="Genomic_DNA"/>
</dbReference>